<gene>
    <name evidence="12" type="ORF">SeLEV6574_g05168</name>
    <name evidence="11" type="ORF">SeLEV6574_g08083</name>
</gene>
<evidence type="ECO:0000313" key="13">
    <source>
        <dbReference type="Proteomes" id="UP000320475"/>
    </source>
</evidence>
<dbReference type="NCBIfam" id="TIGR00308">
    <property type="entry name" value="TRM1"/>
    <property type="match status" value="1"/>
</dbReference>
<comment type="catalytic activity">
    <reaction evidence="8 9">
        <text>guanosine(26) in tRNA + 2 S-adenosyl-L-methionine = N(2)-dimethylguanosine(26) in tRNA + 2 S-adenosyl-L-homocysteine + 2 H(+)</text>
        <dbReference type="Rhea" id="RHEA:43140"/>
        <dbReference type="Rhea" id="RHEA-COMP:10359"/>
        <dbReference type="Rhea" id="RHEA-COMP:10360"/>
        <dbReference type="ChEBI" id="CHEBI:15378"/>
        <dbReference type="ChEBI" id="CHEBI:57856"/>
        <dbReference type="ChEBI" id="CHEBI:59789"/>
        <dbReference type="ChEBI" id="CHEBI:74269"/>
        <dbReference type="ChEBI" id="CHEBI:74513"/>
        <dbReference type="EC" id="2.1.1.216"/>
    </reaction>
</comment>
<comment type="similarity">
    <text evidence="9">Belongs to the class I-like SAM-binding methyltransferase superfamily. Trm1 family.</text>
</comment>
<evidence type="ECO:0000256" key="2">
    <source>
        <dbReference type="ARBA" id="ARBA00022603"/>
    </source>
</evidence>
<dbReference type="GO" id="GO:0000049">
    <property type="term" value="F:tRNA binding"/>
    <property type="evidence" value="ECO:0007669"/>
    <property type="project" value="UniProtKB-UniRule"/>
</dbReference>
<sequence>MVTETEQPQQGPPENMPIASTNGVMPVPLDETTVEPQPPHEPEYIQEGQARIAVNSDVFYNNVQEFNRDLSIAVISTWLQYDPTQSQPSKTAKKSPFRKSADARRGTILEALSATGLRSLRYAKEIPSVGLITANDMDASAVQAIKHNMALNDIRDTMMKVSHSDANQVMYEALLAKKPYSIVDLDPFGTASPFIDAAVQAVASGGLLCVTCTDMSVLCGNHTEVCFEKYGGTAIAGTPFCHEAALRLVLHSIQSSAARYKRCIVPLLSMSIDFYCRVFVAVYDSPAQTKFAASNTILMYVCMECKSFETQRLGKAISMPNNTWKFGAASGPTVPQKCVHCDSNYHVGGPLYAGKLYEELFVQQLLGYLKERGVAERYKTHARMFGMLTVVSEELSDELFYYEVPRLSSSVKSSTPPHPAFCSALLNAGYQVSSSHASRNSVKTNAPSHIVWDVMRAWVKAHPLAKTPAENSIAAKILSKEPSIEVSFAHHPLSEPPSRKFKLVRFEIPPPNSGPKARPAKAAKRKNEGNNPQQGNKKKKQKRAESGFNSTAAATPSEAQESPEETVGGAERQQHDAMNGDPANDEDVNGHMEVDEP</sequence>
<accession>A0A507CVI8</accession>
<dbReference type="EMBL" id="QEAM01000232">
    <property type="protein sequence ID" value="TPX43232.1"/>
    <property type="molecule type" value="Genomic_DNA"/>
</dbReference>
<dbReference type="GO" id="GO:0002940">
    <property type="term" value="P:tRNA N2-guanine methylation"/>
    <property type="evidence" value="ECO:0007669"/>
    <property type="project" value="TreeGrafter"/>
</dbReference>
<evidence type="ECO:0000256" key="6">
    <source>
        <dbReference type="ARBA" id="ARBA00022884"/>
    </source>
</evidence>
<feature type="compositionally biased region" description="Polar residues" evidence="10">
    <location>
        <begin position="547"/>
        <end position="560"/>
    </location>
</feature>
<dbReference type="FunFam" id="3.30.56.70:FF:000001">
    <property type="entry name" value="tRNA (guanine(26)-N(2))-dimethyltransferase"/>
    <property type="match status" value="1"/>
</dbReference>
<evidence type="ECO:0000256" key="3">
    <source>
        <dbReference type="ARBA" id="ARBA00022679"/>
    </source>
</evidence>
<dbReference type="PROSITE" id="PS51626">
    <property type="entry name" value="SAM_MT_TRM1"/>
    <property type="match status" value="1"/>
</dbReference>
<dbReference type="EMBL" id="QEAM01000709">
    <property type="protein sequence ID" value="TPX36107.1"/>
    <property type="molecule type" value="Genomic_DNA"/>
</dbReference>
<feature type="region of interest" description="Disordered" evidence="10">
    <location>
        <begin position="1"/>
        <end position="41"/>
    </location>
</feature>
<dbReference type="Gene3D" id="3.30.56.70">
    <property type="entry name" value="N2,N2-dimethylguanosine tRNA methyltransferase, C-terminal domain"/>
    <property type="match status" value="1"/>
</dbReference>
<feature type="compositionally biased region" description="Basic and acidic residues" evidence="10">
    <location>
        <begin position="588"/>
        <end position="597"/>
    </location>
</feature>
<evidence type="ECO:0000256" key="9">
    <source>
        <dbReference type="PROSITE-ProRule" id="PRU00958"/>
    </source>
</evidence>
<evidence type="ECO:0000256" key="8">
    <source>
        <dbReference type="ARBA" id="ARBA00051897"/>
    </source>
</evidence>
<protein>
    <recommendedName>
        <fullName evidence="7 9">tRNA (guanine(26)-N(2))-dimethyltransferase</fullName>
        <ecNumber evidence="7 9">2.1.1.216</ecNumber>
    </recommendedName>
</protein>
<evidence type="ECO:0000313" key="12">
    <source>
        <dbReference type="EMBL" id="TPX43232.1"/>
    </source>
</evidence>
<keyword evidence="6 9" id="KW-0694">RNA-binding</keyword>
<name>A0A507CVI8_9FUNG</name>
<keyword evidence="1 9" id="KW-0820">tRNA-binding</keyword>
<evidence type="ECO:0000256" key="7">
    <source>
        <dbReference type="ARBA" id="ARBA00039099"/>
    </source>
</evidence>
<dbReference type="AlphaFoldDB" id="A0A507CVI8"/>
<evidence type="ECO:0000256" key="10">
    <source>
        <dbReference type="SAM" id="MobiDB-lite"/>
    </source>
</evidence>
<keyword evidence="4 9" id="KW-0949">S-adenosyl-L-methionine</keyword>
<dbReference type="InterPro" id="IPR002905">
    <property type="entry name" value="Trm1"/>
</dbReference>
<proteinExistence type="inferred from homology"/>
<feature type="region of interest" description="Disordered" evidence="10">
    <location>
        <begin position="505"/>
        <end position="597"/>
    </location>
</feature>
<dbReference type="InterPro" id="IPR042296">
    <property type="entry name" value="tRNA_met_Trm1_C"/>
</dbReference>
<dbReference type="FunFam" id="3.40.50.150:FF:000051">
    <property type="entry name" value="tRNA (guanine(26)-N(2))-dimethyltransferase"/>
    <property type="match status" value="1"/>
</dbReference>
<evidence type="ECO:0000256" key="4">
    <source>
        <dbReference type="ARBA" id="ARBA00022691"/>
    </source>
</evidence>
<comment type="caution">
    <text evidence="12">The sequence shown here is derived from an EMBL/GenBank/DDBJ whole genome shotgun (WGS) entry which is preliminary data.</text>
</comment>
<keyword evidence="5 9" id="KW-0819">tRNA processing</keyword>
<dbReference type="PANTHER" id="PTHR10631">
    <property type="entry name" value="N 2 ,N 2 -DIMETHYLGUANOSINE TRNA METHYLTRANSFERASE"/>
    <property type="match status" value="1"/>
</dbReference>
<dbReference type="GO" id="GO:0160104">
    <property type="term" value="F:tRNA (guanine(26)-N2)-dimethyltransferase activity"/>
    <property type="evidence" value="ECO:0007669"/>
    <property type="project" value="UniProtKB-UniRule"/>
</dbReference>
<reference evidence="12 13" key="1">
    <citation type="journal article" date="2019" name="Sci. Rep.">
        <title>Comparative genomics of chytrid fungi reveal insights into the obligate biotrophic and pathogenic lifestyle of Synchytrium endobioticum.</title>
        <authorList>
            <person name="van de Vossenberg B.T.L.H."/>
            <person name="Warris S."/>
            <person name="Nguyen H.D.T."/>
            <person name="van Gent-Pelzer M.P.E."/>
            <person name="Joly D.L."/>
            <person name="van de Geest H.C."/>
            <person name="Bonants P.J.M."/>
            <person name="Smith D.S."/>
            <person name="Levesque C.A."/>
            <person name="van der Lee T.A.J."/>
        </authorList>
    </citation>
    <scope>NUCLEOTIDE SEQUENCE [LARGE SCALE GENOMIC DNA]</scope>
    <source>
        <strain evidence="12 13">LEV6574</strain>
    </source>
</reference>
<dbReference type="Proteomes" id="UP000320475">
    <property type="component" value="Unassembled WGS sequence"/>
</dbReference>
<evidence type="ECO:0000313" key="11">
    <source>
        <dbReference type="EMBL" id="TPX36107.1"/>
    </source>
</evidence>
<evidence type="ECO:0000256" key="5">
    <source>
        <dbReference type="ARBA" id="ARBA00022694"/>
    </source>
</evidence>
<dbReference type="InterPro" id="IPR029063">
    <property type="entry name" value="SAM-dependent_MTases_sf"/>
</dbReference>
<dbReference type="OrthoDB" id="6349953at2759"/>
<dbReference type="GO" id="GO:0005634">
    <property type="term" value="C:nucleus"/>
    <property type="evidence" value="ECO:0007669"/>
    <property type="project" value="TreeGrafter"/>
</dbReference>
<dbReference type="PANTHER" id="PTHR10631:SF3">
    <property type="entry name" value="TRNA (GUANINE(26)-N(2))-DIMETHYLTRANSFERASE"/>
    <property type="match status" value="1"/>
</dbReference>
<keyword evidence="2 9" id="KW-0489">Methyltransferase</keyword>
<keyword evidence="3 9" id="KW-0808">Transferase</keyword>
<dbReference type="EC" id="2.1.1.216" evidence="7 9"/>
<evidence type="ECO:0000256" key="1">
    <source>
        <dbReference type="ARBA" id="ARBA00022555"/>
    </source>
</evidence>
<dbReference type="Gene3D" id="3.40.50.150">
    <property type="entry name" value="Vaccinia Virus protein VP39"/>
    <property type="match status" value="1"/>
</dbReference>
<dbReference type="SUPFAM" id="SSF53335">
    <property type="entry name" value="S-adenosyl-L-methionine-dependent methyltransferases"/>
    <property type="match status" value="1"/>
</dbReference>
<organism evidence="12 13">
    <name type="scientific">Synchytrium endobioticum</name>
    <dbReference type="NCBI Taxonomy" id="286115"/>
    <lineage>
        <taxon>Eukaryota</taxon>
        <taxon>Fungi</taxon>
        <taxon>Fungi incertae sedis</taxon>
        <taxon>Chytridiomycota</taxon>
        <taxon>Chytridiomycota incertae sedis</taxon>
        <taxon>Chytridiomycetes</taxon>
        <taxon>Synchytriales</taxon>
        <taxon>Synchytriaceae</taxon>
        <taxon>Synchytrium</taxon>
    </lineage>
</organism>
<dbReference type="Pfam" id="PF02005">
    <property type="entry name" value="TRM"/>
    <property type="match status" value="1"/>
</dbReference>